<evidence type="ECO:0000259" key="5">
    <source>
        <dbReference type="Pfam" id="PF17048"/>
    </source>
</evidence>
<feature type="domain" description="Neutral/alkaline non-lysosomal ceramidase N-terminal" evidence="4">
    <location>
        <begin position="27"/>
        <end position="527"/>
    </location>
</feature>
<dbReference type="PANTHER" id="PTHR12670:SF1">
    <property type="entry name" value="NEUTRAL CERAMIDASE"/>
    <property type="match status" value="1"/>
</dbReference>
<dbReference type="Proteomes" id="UP001569414">
    <property type="component" value="Unassembled WGS sequence"/>
</dbReference>
<sequence length="694" mass="75593">MKIIIIRCYATFFILLGYAPFVLSADWLLGAGKFDITGPAADVGMVGYGETSQTTKGIHSRLWSRAFVIANTADSQRLVFVSADLQGIPQGVKQGVMAKLKSKYGDSRYTDSNVMLTATHTHVGPGGYDHYVMLNMSALGYAEDNYNAIVDGIYQSIVLANNGLVEGDIFLEQGTLLDTSINRNPEPYVQNPDAGDYQYDTNKTMTQLKLVSSNNDVLGIINWFAVHNVSLGTSQRQLSSDHKGAASYLFEQWAASQVDTAGNFVAAFANSNLGDASPNICGPGDGCGSSEYGSLTLAAEKQVGKAKSLYGASGTKLSTDLGYRHQYIYFPGYSVAGEYTGVGQQNICEGAVGWSFTAGSSWDGPSGIEGIFEGMSVESEGTDWDRSESLFESVIGGFPLFGLMNAFSAAAVYEDTQDDPCQYPKPTFVERKVLGQELYTPYLPFQLFRIGSLALVAAPSEMTTMAGRRLEAQVRSVMQDHGISTVVIAGLANAYTGYVTTHEEFDRQHYEGGHTIYGPNTLAAYQQIYTEMAHAMNNDLVVDAGPTPADLSDDQVIPVIGVVYDDKRLWESFGQVWNDVGNSYSVGDTVSASFRSGHPRNDFRTGDTFIEVQRKVNGNWETYLTDNDLDTRFIWTRDTSVDCLACSFAEGRWVIGEDTPAGTYRIKHKGNWKSGWTGKISSYSGKSSSFTVKN</sequence>
<keyword evidence="3" id="KW-0746">Sphingolipid metabolism</keyword>
<comment type="catalytic activity">
    <reaction evidence="3">
        <text>an N-acylsphing-4-enine + H2O = sphing-4-enine + a fatty acid</text>
        <dbReference type="Rhea" id="RHEA:20856"/>
        <dbReference type="ChEBI" id="CHEBI:15377"/>
        <dbReference type="ChEBI" id="CHEBI:28868"/>
        <dbReference type="ChEBI" id="CHEBI:52639"/>
        <dbReference type="ChEBI" id="CHEBI:57756"/>
        <dbReference type="EC" id="3.5.1.23"/>
    </reaction>
</comment>
<comment type="similarity">
    <text evidence="1 3">Belongs to the neutral ceramidase family.</text>
</comment>
<keyword evidence="7" id="KW-1185">Reference proteome</keyword>
<dbReference type="Pfam" id="PF04734">
    <property type="entry name" value="Ceramidase_alk"/>
    <property type="match status" value="1"/>
</dbReference>
<dbReference type="Pfam" id="PF17048">
    <property type="entry name" value="Ceramidse_alk_C"/>
    <property type="match status" value="1"/>
</dbReference>
<dbReference type="PANTHER" id="PTHR12670">
    <property type="entry name" value="CERAMIDASE"/>
    <property type="match status" value="1"/>
</dbReference>
<dbReference type="EC" id="3.5.1.23" evidence="3"/>
<dbReference type="InterPro" id="IPR031331">
    <property type="entry name" value="NEUT/ALK_ceramidase_C"/>
</dbReference>
<dbReference type="InterPro" id="IPR038445">
    <property type="entry name" value="NCDase_C_sf"/>
</dbReference>
<dbReference type="InterPro" id="IPR031329">
    <property type="entry name" value="NEUT/ALK_ceramidase_N"/>
</dbReference>
<comment type="caution">
    <text evidence="6">The sequence shown here is derived from an EMBL/GenBank/DDBJ whole genome shotgun (WGS) entry which is preliminary data.</text>
</comment>
<dbReference type="RefSeq" id="WP_371843599.1">
    <property type="nucleotide sequence ID" value="NZ_JBGMEL010000010.1"/>
</dbReference>
<name>A0ABV4NNY0_9GAMM</name>
<evidence type="ECO:0000313" key="7">
    <source>
        <dbReference type="Proteomes" id="UP001569414"/>
    </source>
</evidence>
<organism evidence="6 7">
    <name type="scientific">Microbulbifer echini</name>
    <dbReference type="NCBI Taxonomy" id="1529067"/>
    <lineage>
        <taxon>Bacteria</taxon>
        <taxon>Pseudomonadati</taxon>
        <taxon>Pseudomonadota</taxon>
        <taxon>Gammaproteobacteria</taxon>
        <taxon>Cellvibrionales</taxon>
        <taxon>Microbulbiferaceae</taxon>
        <taxon>Microbulbifer</taxon>
    </lineage>
</organism>
<evidence type="ECO:0000313" key="6">
    <source>
        <dbReference type="EMBL" id="MFA0791092.1"/>
    </source>
</evidence>
<evidence type="ECO:0000256" key="2">
    <source>
        <dbReference type="ARBA" id="ARBA00022801"/>
    </source>
</evidence>
<proteinExistence type="inferred from homology"/>
<evidence type="ECO:0000259" key="4">
    <source>
        <dbReference type="Pfam" id="PF04734"/>
    </source>
</evidence>
<keyword evidence="2 3" id="KW-0378">Hydrolase</keyword>
<feature type="domain" description="Neutral/alkaline non-lysosomal ceramidase C-terminal" evidence="5">
    <location>
        <begin position="530"/>
        <end position="692"/>
    </location>
</feature>
<keyword evidence="3" id="KW-0443">Lipid metabolism</keyword>
<evidence type="ECO:0000256" key="3">
    <source>
        <dbReference type="RuleBase" id="RU366019"/>
    </source>
</evidence>
<gene>
    <name evidence="6" type="ORF">ACCI51_11100</name>
</gene>
<reference evidence="6 7" key="1">
    <citation type="submission" date="2024-08" db="EMBL/GenBank/DDBJ databases">
        <authorList>
            <person name="Ishaq N."/>
        </authorList>
    </citation>
    <scope>NUCLEOTIDE SEQUENCE [LARGE SCALE GENOMIC DNA]</scope>
    <source>
        <strain evidence="6 7">JCM 30400</strain>
    </source>
</reference>
<evidence type="ECO:0000256" key="1">
    <source>
        <dbReference type="ARBA" id="ARBA00009835"/>
    </source>
</evidence>
<dbReference type="Gene3D" id="2.60.40.2300">
    <property type="entry name" value="Neutral/alkaline non-lysosomal ceramidase, C-terminal domain"/>
    <property type="match status" value="1"/>
</dbReference>
<dbReference type="InterPro" id="IPR006823">
    <property type="entry name" value="Ceramidase_alk"/>
</dbReference>
<dbReference type="EMBL" id="JBGMEL010000010">
    <property type="protein sequence ID" value="MFA0791092.1"/>
    <property type="molecule type" value="Genomic_DNA"/>
</dbReference>
<accession>A0ABV4NNY0</accession>
<protein>
    <recommendedName>
        <fullName evidence="3">Neutral ceramidase</fullName>
        <ecNumber evidence="3">3.5.1.23</ecNumber>
    </recommendedName>
</protein>